<evidence type="ECO:0000259" key="6">
    <source>
        <dbReference type="Pfam" id="PF01323"/>
    </source>
</evidence>
<evidence type="ECO:0000256" key="5">
    <source>
        <dbReference type="PIRSR" id="PIRSR006386-1"/>
    </source>
</evidence>
<organism evidence="7 8">
    <name type="scientific">Pleomassaria siparia CBS 279.74</name>
    <dbReference type="NCBI Taxonomy" id="1314801"/>
    <lineage>
        <taxon>Eukaryota</taxon>
        <taxon>Fungi</taxon>
        <taxon>Dikarya</taxon>
        <taxon>Ascomycota</taxon>
        <taxon>Pezizomycotina</taxon>
        <taxon>Dothideomycetes</taxon>
        <taxon>Pleosporomycetidae</taxon>
        <taxon>Pleosporales</taxon>
        <taxon>Pleomassariaceae</taxon>
        <taxon>Pleomassaria</taxon>
    </lineage>
</organism>
<dbReference type="GO" id="GO:0006749">
    <property type="term" value="P:glutathione metabolic process"/>
    <property type="evidence" value="ECO:0007669"/>
    <property type="project" value="TreeGrafter"/>
</dbReference>
<dbReference type="GO" id="GO:0004602">
    <property type="term" value="F:glutathione peroxidase activity"/>
    <property type="evidence" value="ECO:0007669"/>
    <property type="project" value="TreeGrafter"/>
</dbReference>
<dbReference type="GO" id="GO:0005739">
    <property type="term" value="C:mitochondrion"/>
    <property type="evidence" value="ECO:0007669"/>
    <property type="project" value="TreeGrafter"/>
</dbReference>
<dbReference type="PANTHER" id="PTHR42943:SF2">
    <property type="entry name" value="GLUTATHIONE S-TRANSFERASE KAPPA 1"/>
    <property type="match status" value="1"/>
</dbReference>
<evidence type="ECO:0000256" key="3">
    <source>
        <dbReference type="ARBA" id="ARBA00047960"/>
    </source>
</evidence>
<accession>A0A6G1KDX4</accession>
<reference evidence="7" key="1">
    <citation type="journal article" date="2020" name="Stud. Mycol.">
        <title>101 Dothideomycetes genomes: a test case for predicting lifestyles and emergence of pathogens.</title>
        <authorList>
            <person name="Haridas S."/>
            <person name="Albert R."/>
            <person name="Binder M."/>
            <person name="Bloem J."/>
            <person name="Labutti K."/>
            <person name="Salamov A."/>
            <person name="Andreopoulos B."/>
            <person name="Baker S."/>
            <person name="Barry K."/>
            <person name="Bills G."/>
            <person name="Bluhm B."/>
            <person name="Cannon C."/>
            <person name="Castanera R."/>
            <person name="Culley D."/>
            <person name="Daum C."/>
            <person name="Ezra D."/>
            <person name="Gonzalez J."/>
            <person name="Henrissat B."/>
            <person name="Kuo A."/>
            <person name="Liang C."/>
            <person name="Lipzen A."/>
            <person name="Lutzoni F."/>
            <person name="Magnuson J."/>
            <person name="Mondo S."/>
            <person name="Nolan M."/>
            <person name="Ohm R."/>
            <person name="Pangilinan J."/>
            <person name="Park H.-J."/>
            <person name="Ramirez L."/>
            <person name="Alfaro M."/>
            <person name="Sun H."/>
            <person name="Tritt A."/>
            <person name="Yoshinaga Y."/>
            <person name="Zwiers L.-H."/>
            <person name="Turgeon B."/>
            <person name="Goodwin S."/>
            <person name="Spatafora J."/>
            <person name="Crous P."/>
            <person name="Grigoriev I."/>
        </authorList>
    </citation>
    <scope>NUCLEOTIDE SEQUENCE</scope>
    <source>
        <strain evidence="7">CBS 279.74</strain>
    </source>
</reference>
<evidence type="ECO:0000313" key="7">
    <source>
        <dbReference type="EMBL" id="KAF2710557.1"/>
    </source>
</evidence>
<dbReference type="AlphaFoldDB" id="A0A6G1KDX4"/>
<dbReference type="InterPro" id="IPR014440">
    <property type="entry name" value="HCCAis_GSTk"/>
</dbReference>
<dbReference type="Pfam" id="PF01323">
    <property type="entry name" value="DSBA"/>
    <property type="match status" value="1"/>
</dbReference>
<evidence type="ECO:0000256" key="1">
    <source>
        <dbReference type="ARBA" id="ARBA00006494"/>
    </source>
</evidence>
<comment type="similarity">
    <text evidence="1 4">Belongs to the GST superfamily. Kappa family.</text>
</comment>
<dbReference type="Gene3D" id="3.40.30.10">
    <property type="entry name" value="Glutaredoxin"/>
    <property type="match status" value="1"/>
</dbReference>
<dbReference type="InterPro" id="IPR036249">
    <property type="entry name" value="Thioredoxin-like_sf"/>
</dbReference>
<feature type="domain" description="DSBA-like thioredoxin" evidence="6">
    <location>
        <begin position="6"/>
        <end position="206"/>
    </location>
</feature>
<dbReference type="InterPro" id="IPR051924">
    <property type="entry name" value="GST_Kappa/NadH"/>
</dbReference>
<feature type="active site" description="Nucleophile" evidence="5">
    <location>
        <position position="14"/>
    </location>
</feature>
<evidence type="ECO:0000256" key="2">
    <source>
        <dbReference type="ARBA" id="ARBA00022679"/>
    </source>
</evidence>
<protein>
    <recommendedName>
        <fullName evidence="4">Glutathione S-transferase kappa</fullName>
        <ecNumber evidence="4">2.5.1.18</ecNumber>
    </recommendedName>
</protein>
<dbReference type="EMBL" id="MU005769">
    <property type="protein sequence ID" value="KAF2710557.1"/>
    <property type="molecule type" value="Genomic_DNA"/>
</dbReference>
<dbReference type="GO" id="GO:0004364">
    <property type="term" value="F:glutathione transferase activity"/>
    <property type="evidence" value="ECO:0007669"/>
    <property type="project" value="UniProtKB-UniRule"/>
</dbReference>
<dbReference type="EC" id="2.5.1.18" evidence="4"/>
<dbReference type="OrthoDB" id="4664297at2759"/>
<dbReference type="Proteomes" id="UP000799428">
    <property type="component" value="Unassembled WGS sequence"/>
</dbReference>
<dbReference type="PANTHER" id="PTHR42943">
    <property type="entry name" value="GLUTATHIONE S-TRANSFERASE KAPPA"/>
    <property type="match status" value="1"/>
</dbReference>
<keyword evidence="8" id="KW-1185">Reference proteome</keyword>
<dbReference type="FunFam" id="3.40.30.10:FF:000096">
    <property type="entry name" value="Glutathione S-transferase kappa"/>
    <property type="match status" value="1"/>
</dbReference>
<comment type="catalytic activity">
    <reaction evidence="3 4">
        <text>RX + glutathione = an S-substituted glutathione + a halide anion + H(+)</text>
        <dbReference type="Rhea" id="RHEA:16437"/>
        <dbReference type="ChEBI" id="CHEBI:15378"/>
        <dbReference type="ChEBI" id="CHEBI:16042"/>
        <dbReference type="ChEBI" id="CHEBI:17792"/>
        <dbReference type="ChEBI" id="CHEBI:57925"/>
        <dbReference type="ChEBI" id="CHEBI:90779"/>
        <dbReference type="EC" id="2.5.1.18"/>
    </reaction>
</comment>
<sequence>MSKPKITLYVDVVSPFCYMGFYALQNFPVFQQCDITYVPIFLGGLMKACNNVAPISIKNKDKWINIERKRWSQLLNIPISDNAPPGFPINTISIQRVLASLSLTHPQSLPSAISLFFQNFWVHYTEPTKPENLLALVSTIVGGEEEAKKVLESSKGDEAKKKLAANTELSFKDGAFGLPWFVATSSKGETEGFWGVDHMGQLCDFLELDRPKTRGWKALL</sequence>
<evidence type="ECO:0000313" key="8">
    <source>
        <dbReference type="Proteomes" id="UP000799428"/>
    </source>
</evidence>
<name>A0A6G1KDX4_9PLEO</name>
<evidence type="ECO:0000256" key="4">
    <source>
        <dbReference type="PIRNR" id="PIRNR006386"/>
    </source>
</evidence>
<keyword evidence="2 4" id="KW-0808">Transferase</keyword>
<gene>
    <name evidence="7" type="ORF">K504DRAFT_431242</name>
</gene>
<proteinExistence type="inferred from homology"/>
<dbReference type="SUPFAM" id="SSF52833">
    <property type="entry name" value="Thioredoxin-like"/>
    <property type="match status" value="1"/>
</dbReference>
<dbReference type="GO" id="GO:0005777">
    <property type="term" value="C:peroxisome"/>
    <property type="evidence" value="ECO:0007669"/>
    <property type="project" value="TreeGrafter"/>
</dbReference>
<dbReference type="PIRSF" id="PIRSF006386">
    <property type="entry name" value="HCCAis_GSTk"/>
    <property type="match status" value="1"/>
</dbReference>
<dbReference type="InterPro" id="IPR001853">
    <property type="entry name" value="DSBA-like_thioredoxin_dom"/>
</dbReference>